<comment type="caution">
    <text evidence="1">The sequence shown here is derived from an EMBL/GenBank/DDBJ whole genome shotgun (WGS) entry which is preliminary data.</text>
</comment>
<keyword evidence="1" id="KW-0808">Transferase</keyword>
<dbReference type="AlphaFoldDB" id="A0A063Y540"/>
<proteinExistence type="predicted"/>
<dbReference type="Proteomes" id="UP000027318">
    <property type="component" value="Unassembled WGS sequence"/>
</dbReference>
<gene>
    <name evidence="1" type="ORF">ADINL_0113</name>
</gene>
<accession>A0A063Y540</accession>
<dbReference type="EMBL" id="JMSZ01000001">
    <property type="protein sequence ID" value="KDE41433.1"/>
    <property type="molecule type" value="Genomic_DNA"/>
</dbReference>
<dbReference type="GO" id="GO:0016740">
    <property type="term" value="F:transferase activity"/>
    <property type="evidence" value="ECO:0007669"/>
    <property type="project" value="UniProtKB-KW"/>
</dbReference>
<evidence type="ECO:0000313" key="2">
    <source>
        <dbReference type="Proteomes" id="UP000027318"/>
    </source>
</evidence>
<dbReference type="STRING" id="267850.ADINL_0113"/>
<name>A0A063Y540_9GAMM</name>
<reference evidence="1 2" key="1">
    <citation type="journal article" date="2005" name="Int. J. Syst. Evol. Microbiol.">
        <title>Nitrincola lacisaponensis gen. nov., sp. nov., a novel alkaliphilic bacterium isolated from an alkaline, saline lake.</title>
        <authorList>
            <person name="Dimitriu P.A."/>
            <person name="Shukla S.K."/>
            <person name="Conradt J."/>
            <person name="Marquez M.C."/>
            <person name="Ventosa A."/>
            <person name="Maglia A."/>
            <person name="Peyton B.M."/>
            <person name="Pinkart H.C."/>
            <person name="Mormile M.R."/>
        </authorList>
    </citation>
    <scope>NUCLEOTIDE SEQUENCE [LARGE SCALE GENOMIC DNA]</scope>
    <source>
        <strain evidence="1 2">4CA</strain>
    </source>
</reference>
<evidence type="ECO:0000313" key="1">
    <source>
        <dbReference type="EMBL" id="KDE41433.1"/>
    </source>
</evidence>
<organism evidence="1 2">
    <name type="scientific">Nitrincola lacisaponensis</name>
    <dbReference type="NCBI Taxonomy" id="267850"/>
    <lineage>
        <taxon>Bacteria</taxon>
        <taxon>Pseudomonadati</taxon>
        <taxon>Pseudomonadota</taxon>
        <taxon>Gammaproteobacteria</taxon>
        <taxon>Oceanospirillales</taxon>
        <taxon>Oceanospirillaceae</taxon>
        <taxon>Nitrincola</taxon>
    </lineage>
</organism>
<protein>
    <submittedName>
        <fullName evidence="1">Acetyltransferase</fullName>
    </submittedName>
</protein>
<keyword evidence="2" id="KW-1185">Reference proteome</keyword>
<sequence length="71" mass="7809">MPDVTIKLQKQGSVLQHILVTTRADNHAQRLYKEVLGAEVEATLTNLYSADEVIMVARDVNTYHLSASPGS</sequence>